<evidence type="ECO:0000259" key="1">
    <source>
        <dbReference type="Pfam" id="PF12417"/>
    </source>
</evidence>
<evidence type="ECO:0000313" key="2">
    <source>
        <dbReference type="EMBL" id="KAF2867794.1"/>
    </source>
</evidence>
<dbReference type="InterPro" id="IPR022137">
    <property type="entry name" value="Znf_prot_DUF3669"/>
</dbReference>
<accession>A0A7C8I0W8</accession>
<evidence type="ECO:0000313" key="3">
    <source>
        <dbReference type="Proteomes" id="UP000481861"/>
    </source>
</evidence>
<comment type="caution">
    <text evidence="2">The sequence shown here is derived from an EMBL/GenBank/DDBJ whole genome shotgun (WGS) entry which is preliminary data.</text>
</comment>
<name>A0A7C8I0W8_9PLEO</name>
<protein>
    <submittedName>
        <fullName evidence="2">Zinc finger protein-domain-containing protein</fullName>
    </submittedName>
</protein>
<dbReference type="PANTHER" id="PTHR40780">
    <property type="entry name" value="DUF3669 DOMAIN-CONTAINING PROTEIN"/>
    <property type="match status" value="1"/>
</dbReference>
<dbReference type="AlphaFoldDB" id="A0A7C8I0W8"/>
<dbReference type="EMBL" id="JAADJZ010000022">
    <property type="protein sequence ID" value="KAF2867794.1"/>
    <property type="molecule type" value="Genomic_DNA"/>
</dbReference>
<dbReference type="Pfam" id="PF12417">
    <property type="entry name" value="DUF3669"/>
    <property type="match status" value="1"/>
</dbReference>
<reference evidence="2 3" key="1">
    <citation type="submission" date="2020-01" db="EMBL/GenBank/DDBJ databases">
        <authorList>
            <consortium name="DOE Joint Genome Institute"/>
            <person name="Haridas S."/>
            <person name="Albert R."/>
            <person name="Binder M."/>
            <person name="Bloem J."/>
            <person name="Labutti K."/>
            <person name="Salamov A."/>
            <person name="Andreopoulos B."/>
            <person name="Baker S.E."/>
            <person name="Barry K."/>
            <person name="Bills G."/>
            <person name="Bluhm B.H."/>
            <person name="Cannon C."/>
            <person name="Castanera R."/>
            <person name="Culley D.E."/>
            <person name="Daum C."/>
            <person name="Ezra D."/>
            <person name="Gonzalez J.B."/>
            <person name="Henrissat B."/>
            <person name="Kuo A."/>
            <person name="Liang C."/>
            <person name="Lipzen A."/>
            <person name="Lutzoni F."/>
            <person name="Magnuson J."/>
            <person name="Mondo S."/>
            <person name="Nolan M."/>
            <person name="Ohm R."/>
            <person name="Pangilinan J."/>
            <person name="Park H.-J.H."/>
            <person name="Ramirez L."/>
            <person name="Alfaro M."/>
            <person name="Sun H."/>
            <person name="Tritt A."/>
            <person name="Yoshinaga Y."/>
            <person name="Zwiers L.-H.L."/>
            <person name="Turgeon B.G."/>
            <person name="Goodwin S.B."/>
            <person name="Spatafora J.W."/>
            <person name="Crous P.W."/>
            <person name="Grigoriev I.V."/>
        </authorList>
    </citation>
    <scope>NUCLEOTIDE SEQUENCE [LARGE SCALE GENOMIC DNA]</scope>
    <source>
        <strain evidence="2 3">CBS 611.86</strain>
    </source>
</reference>
<sequence length="108" mass="12361">MWLLDFDCCRYMSMDEAGIEQACAAFFRNDPYYPRPCGADAADRILWVEFKERFLTASRAILLEKRNVYEVDASLPERLMSKIEEKGLVLQKKKDDLAAGSFGDGPEI</sequence>
<organism evidence="2 3">
    <name type="scientific">Massariosphaeria phaeospora</name>
    <dbReference type="NCBI Taxonomy" id="100035"/>
    <lineage>
        <taxon>Eukaryota</taxon>
        <taxon>Fungi</taxon>
        <taxon>Dikarya</taxon>
        <taxon>Ascomycota</taxon>
        <taxon>Pezizomycotina</taxon>
        <taxon>Dothideomycetes</taxon>
        <taxon>Pleosporomycetidae</taxon>
        <taxon>Pleosporales</taxon>
        <taxon>Pleosporales incertae sedis</taxon>
        <taxon>Massariosphaeria</taxon>
    </lineage>
</organism>
<dbReference type="PANTHER" id="PTHR40780:SF3">
    <property type="entry name" value="DUF3669 DOMAIN-CONTAINING PROTEIN"/>
    <property type="match status" value="1"/>
</dbReference>
<feature type="domain" description="DUF3669" evidence="1">
    <location>
        <begin position="1"/>
        <end position="65"/>
    </location>
</feature>
<proteinExistence type="predicted"/>
<dbReference type="Proteomes" id="UP000481861">
    <property type="component" value="Unassembled WGS sequence"/>
</dbReference>
<dbReference type="OrthoDB" id="2993351at2759"/>
<gene>
    <name evidence="2" type="ORF">BDV95DRAFT_622115</name>
</gene>
<keyword evidence="3" id="KW-1185">Reference proteome</keyword>